<evidence type="ECO:0000313" key="2">
    <source>
        <dbReference type="EMBL" id="NEM93492.1"/>
    </source>
</evidence>
<comment type="caution">
    <text evidence="2">The sequence shown here is derived from an EMBL/GenBank/DDBJ whole genome shotgun (WGS) entry which is preliminary data.</text>
</comment>
<dbReference type="Gene3D" id="2.40.360.20">
    <property type="match status" value="1"/>
</dbReference>
<gene>
    <name evidence="2" type="ORF">G3T61_04725</name>
</gene>
<protein>
    <recommendedName>
        <fullName evidence="3">Lipoprotein</fullName>
    </recommendedName>
</protein>
<evidence type="ECO:0000256" key="1">
    <source>
        <dbReference type="SAM" id="SignalP"/>
    </source>
</evidence>
<feature type="chain" id="PRO_5025374858" description="Lipoprotein" evidence="1">
    <location>
        <begin position="25"/>
        <end position="883"/>
    </location>
</feature>
<accession>A0A6B3L910</accession>
<evidence type="ECO:0008006" key="3">
    <source>
        <dbReference type="Google" id="ProtNLM"/>
    </source>
</evidence>
<reference evidence="2" key="1">
    <citation type="submission" date="2020-02" db="EMBL/GenBank/DDBJ databases">
        <title>Genome Announcements.</title>
        <authorList>
            <person name="Abdulabbas H.T."/>
            <person name="Bunyan I.A."/>
            <person name="Abdul-Lateef L.A."/>
        </authorList>
    </citation>
    <scope>NUCLEOTIDE SEQUENCE</scope>
    <source>
        <strain evidence="2">NAG1</strain>
    </source>
</reference>
<name>A0A6B3L910_VIBCL</name>
<dbReference type="EMBL" id="JAAGVX010000003">
    <property type="protein sequence ID" value="NEM93492.1"/>
    <property type="molecule type" value="Genomic_DNA"/>
</dbReference>
<feature type="signal peptide" evidence="1">
    <location>
        <begin position="1"/>
        <end position="24"/>
    </location>
</feature>
<dbReference type="AlphaFoldDB" id="A0A6B3L910"/>
<proteinExistence type="predicted"/>
<organism evidence="2">
    <name type="scientific">Vibrio cholerae</name>
    <dbReference type="NCBI Taxonomy" id="666"/>
    <lineage>
        <taxon>Bacteria</taxon>
        <taxon>Pseudomonadati</taxon>
        <taxon>Pseudomonadota</taxon>
        <taxon>Gammaproteobacteria</taxon>
        <taxon>Vibrionales</taxon>
        <taxon>Vibrionaceae</taxon>
        <taxon>Vibrio</taxon>
    </lineage>
</organism>
<sequence>MEIIMSPQRSVLAMAIALTLAACGSDSPQSNISQPSADKPSPDMSLTARAADGYLIGANACLDLNANKMCDRDEPSATTGENGQFTLQGLTPDQIAKGSLLIEVVAGQTKDADYGDKPLTKSYRLSAPSGSPFISPLTTLVHNEIENGRTLEEAKAAVQAKLGTKLDLAADYVAGKSSKELSAADQKEFARLHRIAQVTATIMAENTDKLEQAAANAGISVDKLTSLIATEVSKVLSNVVTTVETAGENFDPIKAGQDIDKQHVGISVENLKDKVNINEAAKSATEANLAELIKNETLTWFAGEEENGLKELSYGFVALGKNDEVIDQEYELDHASDSFVPVTNMANPEQLILDKEGWEAETDAIVKITLNNDGSIILETGNSSKNEKVSAKKMDLSGLNVSSVLKKSADDEVWASVIPQDLMFPSNTYGYLVSSEKLEGGFYTFNKGSWCKEDSPERYAALNQMCNGISAIKNEKDTWIATLVDTVAANAQSREGTTNSVDLIPIAGLADGHVFAQLLSNGKVVYYSRGWDWNENFVKYADQGEWQEITHHGKALRKVTLPASIAGKTTWSNFNTADNTLYLTEFDGFVRIAHFVNQKDESDSNYLFDSTAAQLIVDNYSQSTPPKPTSPATLEACLASLPDAGYTKQVGDKVVYAVVRTVSDKPSKLIFEYSYSGNHYSWLTEVNLVSGMPSWITAWDGLLEKTIIDVKDLNGNLLGYEEAYSAQGYDLGQEGFNPDGSFGWGIAKVALEKSVSASEKRLGIPVTSGPAINAPLASFNAGDSTVQGLRTVTQQTELTEITNAWSNSEFSYSDTYVGKETVVVAAGTFEACKVTRETKLTKPAIAETSESWLTNRGFVKRIRDEQSWDAYLVMEAKSLPAIN</sequence>
<keyword evidence="1" id="KW-0732">Signal</keyword>